<dbReference type="RefSeq" id="WP_072852098.1">
    <property type="nucleotide sequence ID" value="NZ_FRAH01000047.1"/>
</dbReference>
<protein>
    <submittedName>
        <fullName evidence="1">Uncharacterized protein</fullName>
    </submittedName>
</protein>
<accession>A0A1M6VJA6</accession>
<keyword evidence="2" id="KW-1185">Reference proteome</keyword>
<evidence type="ECO:0000313" key="2">
    <source>
        <dbReference type="Proteomes" id="UP000183975"/>
    </source>
</evidence>
<proteinExistence type="predicted"/>
<dbReference type="OrthoDB" id="2112548at2"/>
<evidence type="ECO:0000313" key="1">
    <source>
        <dbReference type="EMBL" id="SHK81538.1"/>
    </source>
</evidence>
<dbReference type="EMBL" id="FRAH01000047">
    <property type="protein sequence ID" value="SHK81538.1"/>
    <property type="molecule type" value="Genomic_DNA"/>
</dbReference>
<organism evidence="1 2">
    <name type="scientific">Anaerotignum lactatifermentans DSM 14214</name>
    <dbReference type="NCBI Taxonomy" id="1121323"/>
    <lineage>
        <taxon>Bacteria</taxon>
        <taxon>Bacillati</taxon>
        <taxon>Bacillota</taxon>
        <taxon>Clostridia</taxon>
        <taxon>Lachnospirales</taxon>
        <taxon>Anaerotignaceae</taxon>
        <taxon>Anaerotignum</taxon>
    </lineage>
</organism>
<dbReference type="Proteomes" id="UP000183975">
    <property type="component" value="Unassembled WGS sequence"/>
</dbReference>
<reference evidence="1 2" key="1">
    <citation type="submission" date="2016-11" db="EMBL/GenBank/DDBJ databases">
        <authorList>
            <person name="Jaros S."/>
            <person name="Januszkiewicz K."/>
            <person name="Wedrychowicz H."/>
        </authorList>
    </citation>
    <scope>NUCLEOTIDE SEQUENCE [LARGE SCALE GENOMIC DNA]</scope>
    <source>
        <strain evidence="1 2">DSM 14214</strain>
    </source>
</reference>
<name>A0A1M6VJA6_9FIRM</name>
<dbReference type="AlphaFoldDB" id="A0A1M6VJA6"/>
<gene>
    <name evidence="1" type="ORF">SAMN02745138_02388</name>
</gene>
<sequence>MYAEKLTEEQIREIMNLISDDGSVRIVQIRTYNSSFEDCVNWSKVPEVKAMFQETEETYRLYDYHIQGFHRAGAGSEYIYRKKMCEYFGDQYAIDFLLEH</sequence>